<feature type="domain" description="Helicase ATP-binding" evidence="5">
    <location>
        <begin position="114"/>
        <end position="284"/>
    </location>
</feature>
<evidence type="ECO:0000256" key="1">
    <source>
        <dbReference type="ARBA" id="ARBA00022741"/>
    </source>
</evidence>
<evidence type="ECO:0000259" key="6">
    <source>
        <dbReference type="PROSITE" id="PS51194"/>
    </source>
</evidence>
<dbReference type="PANTHER" id="PTHR45766:SF6">
    <property type="entry name" value="SWI_SNF-RELATED MATRIX-ASSOCIATED ACTIN-DEPENDENT REGULATOR OF CHROMATIN SUBFAMILY A-LIKE PROTEIN 1"/>
    <property type="match status" value="1"/>
</dbReference>
<dbReference type="SMART" id="SM00487">
    <property type="entry name" value="DEXDc"/>
    <property type="match status" value="1"/>
</dbReference>
<dbReference type="InterPro" id="IPR049730">
    <property type="entry name" value="SNF2/RAD54-like_C"/>
</dbReference>
<dbReference type="InterPro" id="IPR014001">
    <property type="entry name" value="Helicase_ATP-bd"/>
</dbReference>
<dbReference type="Proteomes" id="UP000488299">
    <property type="component" value="Unassembled WGS sequence"/>
</dbReference>
<accession>A0A7J5TSQ4</accession>
<dbReference type="InterPro" id="IPR027417">
    <property type="entry name" value="P-loop_NTPase"/>
</dbReference>
<keyword evidence="8" id="KW-1185">Reference proteome</keyword>
<evidence type="ECO:0000256" key="2">
    <source>
        <dbReference type="ARBA" id="ARBA00022801"/>
    </source>
</evidence>
<proteinExistence type="predicted"/>
<sequence length="960" mass="109122">MTTFSIGSRISVRGEDFLITSVKASGTHYLLDAEGISELVRGQTFCFDTALDTDVAELNPAHTTLRPDREGGYRLTRLFLETALRQASQTSDRITLAHKAAFNLSDYQLEPTLKALRLPRPRLLIADGVGLGKTIEAGILLTELIRRGRGQRIMVLALKSVLGQFQQELWHRFSIPLVRLDSDGLARIRADLPLNKNPFDYYDKTIISIDTLKDNARFRYFVERSRWDIIVIDECHTVTNQGSLRGELAQRLANQCESLVLLSATPHNGKPESFANLIRLIEPTAIPRSGQYGKADVEPYYVRRFKHHIQDAGVRANFQEREVVRLGTQLYPEEVSFLEKQQQLKIQALHDDSRTDKLFAIGLFKAYLSSPSAAKETITNRLAKLKGGAKPRAEAVAELEELLSDLDELIDQQRDARFDRLVALLKSMNWRGKQADNRLVIFAERIDTLKYLQQRLTQLFGLDETRVTLFSGSLSDVEQQAVVEDFGKKDSPIRLLLASDAGSQGVNLHYFCHQMINYDIPWSLITLEQRNGRIDRYGQTLPPFIYYLVAEVAGQQPTDPNAPKSGLRTDLTIIDNLTRKEEEVYRTLGDVGSVMKLYDARQEEKVIENALLHTDTAVFEHIEEAVADIELDFSSLFADEDDTTPALSAASASEPALLQTTSFYPSDSAFYRELTEQLVSVGQLKPSEATWVDSTYLELTNTPDLNRLLYDLPPEAKPDVTDCYRLTTDRQLVQQSITESRNRRGEWARFQPMFDGHPVIRYLLNKLAVSVDKAQALVARLRQLPAQSASYVLHGQVSNQLGQPVLSEFFVVTLTYLDGALRERPEPLSTFMTRYRLADKLYTELMPDEHITHLQSLLPDAIGFGQELYMQQQQQQEALRREGQLALYQQHLDRWRADATQQLQLQFGDTAASGFRKVQRDRNEREITTILDQSGQYYRDLSSLKNDSYLRVLAVFYNPE</sequence>
<dbReference type="Gene3D" id="3.40.50.10810">
    <property type="entry name" value="Tandem AAA-ATPase domain"/>
    <property type="match status" value="1"/>
</dbReference>
<dbReference type="GO" id="GO:0005524">
    <property type="term" value="F:ATP binding"/>
    <property type="evidence" value="ECO:0007669"/>
    <property type="project" value="UniProtKB-KW"/>
</dbReference>
<dbReference type="Pfam" id="PF00271">
    <property type="entry name" value="Helicase_C"/>
    <property type="match status" value="1"/>
</dbReference>
<keyword evidence="1" id="KW-0547">Nucleotide-binding</keyword>
<organism evidence="7 8">
    <name type="scientific">Rudanella paleaurantiibacter</name>
    <dbReference type="NCBI Taxonomy" id="2614655"/>
    <lineage>
        <taxon>Bacteria</taxon>
        <taxon>Pseudomonadati</taxon>
        <taxon>Bacteroidota</taxon>
        <taxon>Cytophagia</taxon>
        <taxon>Cytophagales</taxon>
        <taxon>Cytophagaceae</taxon>
        <taxon>Rudanella</taxon>
    </lineage>
</organism>
<evidence type="ECO:0000256" key="4">
    <source>
        <dbReference type="ARBA" id="ARBA00022840"/>
    </source>
</evidence>
<dbReference type="PROSITE" id="PS51192">
    <property type="entry name" value="HELICASE_ATP_BIND_1"/>
    <property type="match status" value="1"/>
</dbReference>
<dbReference type="GO" id="GO:0004386">
    <property type="term" value="F:helicase activity"/>
    <property type="evidence" value="ECO:0007669"/>
    <property type="project" value="UniProtKB-KW"/>
</dbReference>
<keyword evidence="4" id="KW-0067">ATP-binding</keyword>
<dbReference type="CDD" id="cd18011">
    <property type="entry name" value="DEXDc_RapA"/>
    <property type="match status" value="1"/>
</dbReference>
<dbReference type="CDD" id="cd18793">
    <property type="entry name" value="SF2_C_SNF"/>
    <property type="match status" value="1"/>
</dbReference>
<evidence type="ECO:0000313" key="8">
    <source>
        <dbReference type="Proteomes" id="UP000488299"/>
    </source>
</evidence>
<dbReference type="SMART" id="SM00490">
    <property type="entry name" value="HELICc"/>
    <property type="match status" value="1"/>
</dbReference>
<gene>
    <name evidence="7" type="ORF">F5984_23635</name>
</gene>
<keyword evidence="2" id="KW-0378">Hydrolase</keyword>
<dbReference type="EMBL" id="WELI01000014">
    <property type="protein sequence ID" value="KAB7726622.1"/>
    <property type="molecule type" value="Genomic_DNA"/>
</dbReference>
<dbReference type="InterPro" id="IPR001650">
    <property type="entry name" value="Helicase_C-like"/>
</dbReference>
<keyword evidence="3 7" id="KW-0347">Helicase</keyword>
<dbReference type="RefSeq" id="WP_152126695.1">
    <property type="nucleotide sequence ID" value="NZ_WELI01000014.1"/>
</dbReference>
<dbReference type="InterPro" id="IPR057342">
    <property type="entry name" value="DEXDc_RapA"/>
</dbReference>
<dbReference type="InterPro" id="IPR038718">
    <property type="entry name" value="SNF2-like_sf"/>
</dbReference>
<evidence type="ECO:0000259" key="5">
    <source>
        <dbReference type="PROSITE" id="PS51192"/>
    </source>
</evidence>
<evidence type="ECO:0000256" key="3">
    <source>
        <dbReference type="ARBA" id="ARBA00022806"/>
    </source>
</evidence>
<dbReference type="PROSITE" id="PS51194">
    <property type="entry name" value="HELICASE_CTER"/>
    <property type="match status" value="1"/>
</dbReference>
<dbReference type="Pfam" id="PF00176">
    <property type="entry name" value="SNF2-rel_dom"/>
    <property type="match status" value="1"/>
</dbReference>
<name>A0A7J5TSQ4_9BACT</name>
<dbReference type="AlphaFoldDB" id="A0A7J5TSQ4"/>
<reference evidence="7 8" key="1">
    <citation type="submission" date="2019-10" db="EMBL/GenBank/DDBJ databases">
        <title>Rudanella paleaurantiibacter sp. nov., isolated from sludge.</title>
        <authorList>
            <person name="Xu S.Q."/>
        </authorList>
    </citation>
    <scope>NUCLEOTIDE SEQUENCE [LARGE SCALE GENOMIC DNA]</scope>
    <source>
        <strain evidence="7 8">HX-22-17</strain>
    </source>
</reference>
<feature type="domain" description="Helicase C-terminal" evidence="6">
    <location>
        <begin position="417"/>
        <end position="592"/>
    </location>
</feature>
<dbReference type="PANTHER" id="PTHR45766">
    <property type="entry name" value="DNA ANNEALING HELICASE AND ENDONUCLEASE ZRANB3 FAMILY MEMBER"/>
    <property type="match status" value="1"/>
</dbReference>
<dbReference type="Gene3D" id="3.40.50.300">
    <property type="entry name" value="P-loop containing nucleotide triphosphate hydrolases"/>
    <property type="match status" value="1"/>
</dbReference>
<dbReference type="GO" id="GO:0016787">
    <property type="term" value="F:hydrolase activity"/>
    <property type="evidence" value="ECO:0007669"/>
    <property type="project" value="UniProtKB-KW"/>
</dbReference>
<dbReference type="SUPFAM" id="SSF52540">
    <property type="entry name" value="P-loop containing nucleoside triphosphate hydrolases"/>
    <property type="match status" value="2"/>
</dbReference>
<protein>
    <submittedName>
        <fullName evidence="7">ATP-dependent helicase</fullName>
    </submittedName>
</protein>
<dbReference type="InterPro" id="IPR000330">
    <property type="entry name" value="SNF2_N"/>
</dbReference>
<comment type="caution">
    <text evidence="7">The sequence shown here is derived from an EMBL/GenBank/DDBJ whole genome shotgun (WGS) entry which is preliminary data.</text>
</comment>
<evidence type="ECO:0000313" key="7">
    <source>
        <dbReference type="EMBL" id="KAB7726622.1"/>
    </source>
</evidence>